<organism evidence="1 2">
    <name type="scientific">Mycena maculata</name>
    <dbReference type="NCBI Taxonomy" id="230809"/>
    <lineage>
        <taxon>Eukaryota</taxon>
        <taxon>Fungi</taxon>
        <taxon>Dikarya</taxon>
        <taxon>Basidiomycota</taxon>
        <taxon>Agaricomycotina</taxon>
        <taxon>Agaricomycetes</taxon>
        <taxon>Agaricomycetidae</taxon>
        <taxon>Agaricales</taxon>
        <taxon>Marasmiineae</taxon>
        <taxon>Mycenaceae</taxon>
        <taxon>Mycena</taxon>
    </lineage>
</organism>
<sequence length="91" mass="10558">MVIYCPPGTTVLIPGSVVRWGFTALEKGDTRYTFQQYFNAAVGRWVDQGFRSDADFAKKATAEEWNLYEDARFERVESCMRLFSKLEELFV</sequence>
<accession>A0AAD7H8N0</accession>
<evidence type="ECO:0000313" key="1">
    <source>
        <dbReference type="EMBL" id="KAJ7714667.1"/>
    </source>
</evidence>
<dbReference type="EMBL" id="JARJLG010000365">
    <property type="protein sequence ID" value="KAJ7714667.1"/>
    <property type="molecule type" value="Genomic_DNA"/>
</dbReference>
<dbReference type="AlphaFoldDB" id="A0AAD7H8N0"/>
<name>A0AAD7H8N0_9AGAR</name>
<reference evidence="1" key="1">
    <citation type="submission" date="2023-03" db="EMBL/GenBank/DDBJ databases">
        <title>Massive genome expansion in bonnet fungi (Mycena s.s.) driven by repeated elements and novel gene families across ecological guilds.</title>
        <authorList>
            <consortium name="Lawrence Berkeley National Laboratory"/>
            <person name="Harder C.B."/>
            <person name="Miyauchi S."/>
            <person name="Viragh M."/>
            <person name="Kuo A."/>
            <person name="Thoen E."/>
            <person name="Andreopoulos B."/>
            <person name="Lu D."/>
            <person name="Skrede I."/>
            <person name="Drula E."/>
            <person name="Henrissat B."/>
            <person name="Morin E."/>
            <person name="Kohler A."/>
            <person name="Barry K."/>
            <person name="LaButti K."/>
            <person name="Morin E."/>
            <person name="Salamov A."/>
            <person name="Lipzen A."/>
            <person name="Mereny Z."/>
            <person name="Hegedus B."/>
            <person name="Baldrian P."/>
            <person name="Stursova M."/>
            <person name="Weitz H."/>
            <person name="Taylor A."/>
            <person name="Grigoriev I.V."/>
            <person name="Nagy L.G."/>
            <person name="Martin F."/>
            <person name="Kauserud H."/>
        </authorList>
    </citation>
    <scope>NUCLEOTIDE SEQUENCE</scope>
    <source>
        <strain evidence="1">CBHHK188m</strain>
    </source>
</reference>
<keyword evidence="2" id="KW-1185">Reference proteome</keyword>
<comment type="caution">
    <text evidence="1">The sequence shown here is derived from an EMBL/GenBank/DDBJ whole genome shotgun (WGS) entry which is preliminary data.</text>
</comment>
<proteinExistence type="predicted"/>
<gene>
    <name evidence="1" type="ORF">DFH07DRAFT_762977</name>
</gene>
<protein>
    <submittedName>
        <fullName evidence="1">Uncharacterized protein</fullName>
    </submittedName>
</protein>
<evidence type="ECO:0000313" key="2">
    <source>
        <dbReference type="Proteomes" id="UP001215280"/>
    </source>
</evidence>
<dbReference type="Proteomes" id="UP001215280">
    <property type="component" value="Unassembled WGS sequence"/>
</dbReference>